<dbReference type="EMBL" id="MAHS01000013">
    <property type="protein sequence ID" value="OPB47429.1"/>
    <property type="molecule type" value="Genomic_DNA"/>
</dbReference>
<reference evidence="2 4" key="1">
    <citation type="submission" date="2016-02" db="EMBL/GenBank/DDBJ databases">
        <authorList>
            <person name="Nicholson A.C."/>
            <person name="Humrighouse B.W."/>
            <person name="Loparev V."/>
            <person name="Emery B."/>
            <person name="Graziano J."/>
            <person name="McQuiston J.R."/>
        </authorList>
    </citation>
    <scope>NUCLEOTIDE SEQUENCE [LARGE SCALE GENOMIC DNA]</scope>
    <source>
        <strain evidence="2 4">E6809</strain>
    </source>
</reference>
<proteinExistence type="predicted"/>
<dbReference type="AlphaFoldDB" id="A0A494J2G1"/>
<sequence>MKLKKILNVILVLEIIWVLAISETSDLRLLMWTIAMMGFTLLARVNHKQVYHFFQEKEKI</sequence>
<evidence type="ECO:0000256" key="1">
    <source>
        <dbReference type="SAM" id="Phobius"/>
    </source>
</evidence>
<reference evidence="3" key="2">
    <citation type="submission" date="2016-06" db="EMBL/GenBank/DDBJ databases">
        <authorList>
            <person name="Nicholson A.C."/>
        </authorList>
    </citation>
    <scope>NUCLEOTIDE SEQUENCE [LARGE SCALE GENOMIC DNA]</scope>
    <source>
        <strain evidence="3">E6809</strain>
    </source>
</reference>
<evidence type="ECO:0000313" key="2">
    <source>
        <dbReference type="EMBL" id="AQX52559.1"/>
    </source>
</evidence>
<evidence type="ECO:0000313" key="3">
    <source>
        <dbReference type="EMBL" id="OPB47429.1"/>
    </source>
</evidence>
<keyword evidence="1" id="KW-0812">Transmembrane</keyword>
<evidence type="ECO:0000313" key="4">
    <source>
        <dbReference type="Proteomes" id="UP000189738"/>
    </source>
</evidence>
<organism evidence="3">
    <name type="scientific">Elizabethkingia anophelis</name>
    <dbReference type="NCBI Taxonomy" id="1117645"/>
    <lineage>
        <taxon>Bacteria</taxon>
        <taxon>Pseudomonadati</taxon>
        <taxon>Bacteroidota</taxon>
        <taxon>Flavobacteriia</taxon>
        <taxon>Flavobacteriales</taxon>
        <taxon>Weeksellaceae</taxon>
        <taxon>Elizabethkingia</taxon>
    </lineage>
</organism>
<name>A0A494J2G1_9FLAO</name>
<keyword evidence="1" id="KW-1133">Transmembrane helix</keyword>
<dbReference type="Proteomes" id="UP000189738">
    <property type="component" value="Chromosome"/>
</dbReference>
<accession>A0A494J2G1</accession>
<feature type="transmembrane region" description="Helical" evidence="1">
    <location>
        <begin position="29"/>
        <end position="47"/>
    </location>
</feature>
<feature type="transmembrane region" description="Helical" evidence="1">
    <location>
        <begin position="7"/>
        <end position="23"/>
    </location>
</feature>
<gene>
    <name evidence="2" type="ORF">AYC66_18555</name>
    <name evidence="3" type="ORF">BAY09_07185</name>
</gene>
<keyword evidence="1" id="KW-0472">Membrane</keyword>
<dbReference type="EMBL" id="CP014339">
    <property type="protein sequence ID" value="AQX52559.1"/>
    <property type="molecule type" value="Genomic_DNA"/>
</dbReference>
<protein>
    <submittedName>
        <fullName evidence="3">Uncharacterized protein</fullName>
    </submittedName>
</protein>